<reference evidence="2" key="1">
    <citation type="journal article" date="2019" name="Int. J. Syst. Evol. Microbiol.">
        <title>The Global Catalogue of Microorganisms (GCM) 10K type strain sequencing project: providing services to taxonomists for standard genome sequencing and annotation.</title>
        <authorList>
            <consortium name="The Broad Institute Genomics Platform"/>
            <consortium name="The Broad Institute Genome Sequencing Center for Infectious Disease"/>
            <person name="Wu L."/>
            <person name="Ma J."/>
        </authorList>
    </citation>
    <scope>NUCLEOTIDE SEQUENCE [LARGE SCALE GENOMIC DNA]</scope>
    <source>
        <strain evidence="2">KCTC 42182</strain>
    </source>
</reference>
<proteinExistence type="predicted"/>
<sequence>MRIDWSDLQHGEMTGRLHGRQVEIEGWFAALSPEAPSVLKHWDLATAMTSFS</sequence>
<dbReference type="EMBL" id="JBHRYJ010000004">
    <property type="protein sequence ID" value="MFC3677273.1"/>
    <property type="molecule type" value="Genomic_DNA"/>
</dbReference>
<dbReference type="Proteomes" id="UP001595711">
    <property type="component" value="Unassembled WGS sequence"/>
</dbReference>
<accession>A0ABV7VJX5</accession>
<comment type="caution">
    <text evidence="1">The sequence shown here is derived from an EMBL/GenBank/DDBJ whole genome shotgun (WGS) entry which is preliminary data.</text>
</comment>
<organism evidence="1 2">
    <name type="scientific">Ferrovibrio xuzhouensis</name>
    <dbReference type="NCBI Taxonomy" id="1576914"/>
    <lineage>
        <taxon>Bacteria</taxon>
        <taxon>Pseudomonadati</taxon>
        <taxon>Pseudomonadota</taxon>
        <taxon>Alphaproteobacteria</taxon>
        <taxon>Rhodospirillales</taxon>
        <taxon>Rhodospirillaceae</taxon>
        <taxon>Ferrovibrio</taxon>
    </lineage>
</organism>
<protein>
    <submittedName>
        <fullName evidence="1">Uncharacterized protein</fullName>
    </submittedName>
</protein>
<evidence type="ECO:0000313" key="1">
    <source>
        <dbReference type="EMBL" id="MFC3677273.1"/>
    </source>
</evidence>
<gene>
    <name evidence="1" type="ORF">ACFOOQ_17085</name>
</gene>
<name>A0ABV7VJX5_9PROT</name>
<dbReference type="RefSeq" id="WP_379728812.1">
    <property type="nucleotide sequence ID" value="NZ_JBHRYJ010000004.1"/>
</dbReference>
<evidence type="ECO:0000313" key="2">
    <source>
        <dbReference type="Proteomes" id="UP001595711"/>
    </source>
</evidence>
<keyword evidence="2" id="KW-1185">Reference proteome</keyword>